<dbReference type="RefSeq" id="XP_058325730.1">
    <property type="nucleotide sequence ID" value="XM_058479162.1"/>
</dbReference>
<dbReference type="EMBL" id="JAPQKS010000008">
    <property type="protein sequence ID" value="KAJ5216859.1"/>
    <property type="molecule type" value="Genomic_DNA"/>
</dbReference>
<evidence type="ECO:0000313" key="2">
    <source>
        <dbReference type="Proteomes" id="UP001150941"/>
    </source>
</evidence>
<accession>A0A9W9TBZ6</accession>
<evidence type="ECO:0000313" key="1">
    <source>
        <dbReference type="EMBL" id="KAJ5216859.1"/>
    </source>
</evidence>
<comment type="caution">
    <text evidence="1">The sequence shown here is derived from an EMBL/GenBank/DDBJ whole genome shotgun (WGS) entry which is preliminary data.</text>
</comment>
<keyword evidence="2" id="KW-1185">Reference proteome</keyword>
<dbReference type="AlphaFoldDB" id="A0A9W9TBZ6"/>
<dbReference type="Proteomes" id="UP001150941">
    <property type="component" value="Unassembled WGS sequence"/>
</dbReference>
<dbReference type="GeneID" id="83206466"/>
<reference evidence="1" key="2">
    <citation type="journal article" date="2023" name="IMA Fungus">
        <title>Comparative genomic study of the Penicillium genus elucidates a diverse pangenome and 15 lateral gene transfer events.</title>
        <authorList>
            <person name="Petersen C."/>
            <person name="Sorensen T."/>
            <person name="Nielsen M.R."/>
            <person name="Sondergaard T.E."/>
            <person name="Sorensen J.L."/>
            <person name="Fitzpatrick D.A."/>
            <person name="Frisvad J.C."/>
            <person name="Nielsen K.L."/>
        </authorList>
    </citation>
    <scope>NUCLEOTIDE SEQUENCE</scope>
    <source>
        <strain evidence="1">IBT 19713</strain>
    </source>
</reference>
<name>A0A9W9TBZ6_9EURO</name>
<protein>
    <submittedName>
        <fullName evidence="1">Uncharacterized protein</fullName>
    </submittedName>
</protein>
<gene>
    <name evidence="1" type="ORF">N7468_009867</name>
</gene>
<sequence>MQGDWQTFIDILAWGHNARPTANSPSSIGFGDTGRMTWGPNAVEAVDNETRILGRLMAEAIAAHALENGFKLSSHKTEGRAKRVPYSQRIDQKRALRIQSPPAVTGRGSCHWGSPPTLADTLVRLEPGDALFPVIQAGIRSFFMGVALGGASGISM</sequence>
<proteinExistence type="predicted"/>
<reference evidence="1" key="1">
    <citation type="submission" date="2022-11" db="EMBL/GenBank/DDBJ databases">
        <authorList>
            <person name="Petersen C."/>
        </authorList>
    </citation>
    <scope>NUCLEOTIDE SEQUENCE</scope>
    <source>
        <strain evidence="1">IBT 19713</strain>
    </source>
</reference>
<organism evidence="1 2">
    <name type="scientific">Penicillium chermesinum</name>
    <dbReference type="NCBI Taxonomy" id="63820"/>
    <lineage>
        <taxon>Eukaryota</taxon>
        <taxon>Fungi</taxon>
        <taxon>Dikarya</taxon>
        <taxon>Ascomycota</taxon>
        <taxon>Pezizomycotina</taxon>
        <taxon>Eurotiomycetes</taxon>
        <taxon>Eurotiomycetidae</taxon>
        <taxon>Eurotiales</taxon>
        <taxon>Aspergillaceae</taxon>
        <taxon>Penicillium</taxon>
    </lineage>
</organism>